<dbReference type="STRING" id="913024.SAMN05421741_10279"/>
<organism evidence="1 2">
    <name type="scientific">Paenimyroides ummariense</name>
    <dbReference type="NCBI Taxonomy" id="913024"/>
    <lineage>
        <taxon>Bacteria</taxon>
        <taxon>Pseudomonadati</taxon>
        <taxon>Bacteroidota</taxon>
        <taxon>Flavobacteriia</taxon>
        <taxon>Flavobacteriales</taxon>
        <taxon>Flavobacteriaceae</taxon>
        <taxon>Paenimyroides</taxon>
    </lineage>
</organism>
<sequence>MKVTVAIILFFSFFGGLGQVSKERINDLQIEPDISSLWIKEIKKQTYLKKLDVNCTQLKTIDISSILVTNNNSKSEFSKNFATFTGVVGQDFERVDFHIYSAIKEKNQDYDLKILMKKGSLIDTLSGHLKLIEAFNLPEIFTDKSMQAMAFLYEFNFISEKPDRGFTIKGTSAVSFYVKDKVVENFWMEDGSFREYIRTFVGYYIDNKTNQKFNCVFALDVAGLYSYLPFCEDFYYIDEENPDYYFIKDKYRQYGWQDYDYSNPIKYEWLDK</sequence>
<dbReference type="RefSeq" id="WP_091518304.1">
    <property type="nucleotide sequence ID" value="NZ_FOVI01000002.1"/>
</dbReference>
<accession>A0A1I4X2F9</accession>
<reference evidence="2" key="1">
    <citation type="submission" date="2016-10" db="EMBL/GenBank/DDBJ databases">
        <authorList>
            <person name="Varghese N."/>
            <person name="Submissions S."/>
        </authorList>
    </citation>
    <scope>NUCLEOTIDE SEQUENCE [LARGE SCALE GENOMIC DNA]</scope>
    <source>
        <strain evidence="2">DS-12</strain>
    </source>
</reference>
<proteinExistence type="predicted"/>
<dbReference type="EMBL" id="FOVI01000002">
    <property type="protein sequence ID" value="SFN20047.1"/>
    <property type="molecule type" value="Genomic_DNA"/>
</dbReference>
<protein>
    <submittedName>
        <fullName evidence="1">Uncharacterized protein</fullName>
    </submittedName>
</protein>
<dbReference type="AlphaFoldDB" id="A0A1I4X2F9"/>
<evidence type="ECO:0000313" key="2">
    <source>
        <dbReference type="Proteomes" id="UP000199036"/>
    </source>
</evidence>
<keyword evidence="2" id="KW-1185">Reference proteome</keyword>
<dbReference type="OrthoDB" id="880022at2"/>
<gene>
    <name evidence="1" type="ORF">SAMN05421741_10279</name>
</gene>
<name>A0A1I4X2F9_9FLAO</name>
<evidence type="ECO:0000313" key="1">
    <source>
        <dbReference type="EMBL" id="SFN20047.1"/>
    </source>
</evidence>
<dbReference type="Proteomes" id="UP000199036">
    <property type="component" value="Unassembled WGS sequence"/>
</dbReference>